<name>A0A5B6ULW8_9ROSI</name>
<gene>
    <name evidence="1" type="ORF">EPI10_013578</name>
</gene>
<evidence type="ECO:0000313" key="1">
    <source>
        <dbReference type="EMBL" id="KAA3459051.1"/>
    </source>
</evidence>
<dbReference type="EMBL" id="SMMG02000010">
    <property type="protein sequence ID" value="KAA3459051.1"/>
    <property type="molecule type" value="Genomic_DNA"/>
</dbReference>
<evidence type="ECO:0000313" key="2">
    <source>
        <dbReference type="Proteomes" id="UP000325315"/>
    </source>
</evidence>
<dbReference type="Proteomes" id="UP000325315">
    <property type="component" value="Unassembled WGS sequence"/>
</dbReference>
<comment type="caution">
    <text evidence="1">The sequence shown here is derived from an EMBL/GenBank/DDBJ whole genome shotgun (WGS) entry which is preliminary data.</text>
</comment>
<accession>A0A5B6ULW8</accession>
<dbReference type="OrthoDB" id="10456189at2759"/>
<proteinExistence type="predicted"/>
<dbReference type="AlphaFoldDB" id="A0A5B6ULW8"/>
<organism evidence="1 2">
    <name type="scientific">Gossypium australe</name>
    <dbReference type="NCBI Taxonomy" id="47621"/>
    <lineage>
        <taxon>Eukaryota</taxon>
        <taxon>Viridiplantae</taxon>
        <taxon>Streptophyta</taxon>
        <taxon>Embryophyta</taxon>
        <taxon>Tracheophyta</taxon>
        <taxon>Spermatophyta</taxon>
        <taxon>Magnoliopsida</taxon>
        <taxon>eudicotyledons</taxon>
        <taxon>Gunneridae</taxon>
        <taxon>Pentapetalae</taxon>
        <taxon>rosids</taxon>
        <taxon>malvids</taxon>
        <taxon>Malvales</taxon>
        <taxon>Malvaceae</taxon>
        <taxon>Malvoideae</taxon>
        <taxon>Gossypium</taxon>
    </lineage>
</organism>
<reference evidence="2" key="1">
    <citation type="journal article" date="2019" name="Plant Biotechnol. J.">
        <title>Genome sequencing of the Australian wild diploid species Gossypium australe highlights disease resistance and delayed gland morphogenesis.</title>
        <authorList>
            <person name="Cai Y."/>
            <person name="Cai X."/>
            <person name="Wang Q."/>
            <person name="Wang P."/>
            <person name="Zhang Y."/>
            <person name="Cai C."/>
            <person name="Xu Y."/>
            <person name="Wang K."/>
            <person name="Zhou Z."/>
            <person name="Wang C."/>
            <person name="Geng S."/>
            <person name="Li B."/>
            <person name="Dong Q."/>
            <person name="Hou Y."/>
            <person name="Wang H."/>
            <person name="Ai P."/>
            <person name="Liu Z."/>
            <person name="Yi F."/>
            <person name="Sun M."/>
            <person name="An G."/>
            <person name="Cheng J."/>
            <person name="Zhang Y."/>
            <person name="Shi Q."/>
            <person name="Xie Y."/>
            <person name="Shi X."/>
            <person name="Chang Y."/>
            <person name="Huang F."/>
            <person name="Chen Y."/>
            <person name="Hong S."/>
            <person name="Mi L."/>
            <person name="Sun Q."/>
            <person name="Zhang L."/>
            <person name="Zhou B."/>
            <person name="Peng R."/>
            <person name="Zhang X."/>
            <person name="Liu F."/>
        </authorList>
    </citation>
    <scope>NUCLEOTIDE SEQUENCE [LARGE SCALE GENOMIC DNA]</scope>
    <source>
        <strain evidence="2">cv. PA1801</strain>
    </source>
</reference>
<keyword evidence="2" id="KW-1185">Reference proteome</keyword>
<protein>
    <submittedName>
        <fullName evidence="1">E3 ubiquitin-protein ligase COP1-like</fullName>
    </submittedName>
</protein>
<sequence>MIASGFGKLVFTRRLNELEFASRLVNLIYTSRSGEKLYTSKTEKTVYANKFGEIVYVSRSDELVFAGVRQQIMIASRFGEDDKTLALPRQLRKENVQDESVEPLVQAMIGAFQCVTGSKEFSGVRETDPTKVEYWLEGVEKIFEQMACTEDERLGCTLSLLTYETHP</sequence>